<proteinExistence type="predicted"/>
<evidence type="ECO:0000256" key="1">
    <source>
        <dbReference type="SAM" id="Phobius"/>
    </source>
</evidence>
<evidence type="ECO:0000313" key="2">
    <source>
        <dbReference type="EMBL" id="CAK9310762.1"/>
    </source>
</evidence>
<keyword evidence="1" id="KW-1133">Transmembrane helix</keyword>
<accession>A0ABP0XW43</accession>
<name>A0ABP0XW43_9ROSI</name>
<dbReference type="Proteomes" id="UP001642487">
    <property type="component" value="Chromosome 10"/>
</dbReference>
<keyword evidence="1" id="KW-0812">Transmembrane</keyword>
<dbReference type="EMBL" id="OZ021744">
    <property type="protein sequence ID" value="CAK9310762.1"/>
    <property type="molecule type" value="Genomic_DNA"/>
</dbReference>
<keyword evidence="1" id="KW-0472">Membrane</keyword>
<sequence>MLERFFFFGISPIPSFGFNCNHWWVILALSLLCTLLYFLLFIDVVIELHKIQHHHEMICKKLAEISQQILAAKGQDGVGLSLEDGGEFGDYGFELSFHEKILLLEKFRIGWRKVFIYFSACVLLAVTAVDLYACKYLLCS</sequence>
<evidence type="ECO:0000313" key="3">
    <source>
        <dbReference type="Proteomes" id="UP001642487"/>
    </source>
</evidence>
<keyword evidence="3" id="KW-1185">Reference proteome</keyword>
<organism evidence="2 3">
    <name type="scientific">Citrullus colocynthis</name>
    <name type="common">colocynth</name>
    <dbReference type="NCBI Taxonomy" id="252529"/>
    <lineage>
        <taxon>Eukaryota</taxon>
        <taxon>Viridiplantae</taxon>
        <taxon>Streptophyta</taxon>
        <taxon>Embryophyta</taxon>
        <taxon>Tracheophyta</taxon>
        <taxon>Spermatophyta</taxon>
        <taxon>Magnoliopsida</taxon>
        <taxon>eudicotyledons</taxon>
        <taxon>Gunneridae</taxon>
        <taxon>Pentapetalae</taxon>
        <taxon>rosids</taxon>
        <taxon>fabids</taxon>
        <taxon>Cucurbitales</taxon>
        <taxon>Cucurbitaceae</taxon>
        <taxon>Benincaseae</taxon>
        <taxon>Citrullus</taxon>
    </lineage>
</organism>
<gene>
    <name evidence="2" type="ORF">CITCOLO1_LOCUS2398</name>
</gene>
<reference evidence="2 3" key="1">
    <citation type="submission" date="2024-03" db="EMBL/GenBank/DDBJ databases">
        <authorList>
            <person name="Gkanogiannis A."/>
            <person name="Becerra Lopez-Lavalle L."/>
        </authorList>
    </citation>
    <scope>NUCLEOTIDE SEQUENCE [LARGE SCALE GENOMIC DNA]</scope>
</reference>
<feature type="transmembrane region" description="Helical" evidence="1">
    <location>
        <begin position="114"/>
        <end position="138"/>
    </location>
</feature>
<feature type="transmembrane region" description="Helical" evidence="1">
    <location>
        <begin position="23"/>
        <end position="46"/>
    </location>
</feature>
<protein>
    <submittedName>
        <fullName evidence="2">Uncharacterized protein</fullName>
    </submittedName>
</protein>